<dbReference type="AlphaFoldDB" id="A0A382QSH4"/>
<evidence type="ECO:0000259" key="1">
    <source>
        <dbReference type="Pfam" id="PF00884"/>
    </source>
</evidence>
<dbReference type="SUPFAM" id="SSF53649">
    <property type="entry name" value="Alkaline phosphatase-like"/>
    <property type="match status" value="1"/>
</dbReference>
<gene>
    <name evidence="2" type="ORF">METZ01_LOCUS341277</name>
</gene>
<proteinExistence type="predicted"/>
<evidence type="ECO:0000313" key="2">
    <source>
        <dbReference type="EMBL" id="SVC88423.1"/>
    </source>
</evidence>
<organism evidence="2">
    <name type="scientific">marine metagenome</name>
    <dbReference type="NCBI Taxonomy" id="408172"/>
    <lineage>
        <taxon>unclassified sequences</taxon>
        <taxon>metagenomes</taxon>
        <taxon>ecological metagenomes</taxon>
    </lineage>
</organism>
<reference evidence="2" key="1">
    <citation type="submission" date="2018-05" db="EMBL/GenBank/DDBJ databases">
        <authorList>
            <person name="Lanie J.A."/>
            <person name="Ng W.-L."/>
            <person name="Kazmierczak K.M."/>
            <person name="Andrzejewski T.M."/>
            <person name="Davidsen T.M."/>
            <person name="Wayne K.J."/>
            <person name="Tettelin H."/>
            <person name="Glass J.I."/>
            <person name="Rusch D."/>
            <person name="Podicherti R."/>
            <person name="Tsui H.-C.T."/>
            <person name="Winkler M.E."/>
        </authorList>
    </citation>
    <scope>NUCLEOTIDE SEQUENCE</scope>
</reference>
<dbReference type="Pfam" id="PF00884">
    <property type="entry name" value="Sulfatase"/>
    <property type="match status" value="1"/>
</dbReference>
<dbReference type="PANTHER" id="PTHR43751:SF3">
    <property type="entry name" value="SULFATASE N-TERMINAL DOMAIN-CONTAINING PROTEIN"/>
    <property type="match status" value="1"/>
</dbReference>
<feature type="domain" description="Sulfatase N-terminal" evidence="1">
    <location>
        <begin position="19"/>
        <end position="119"/>
    </location>
</feature>
<sequence>PDYGMYKKRDWPNPEKGFAAMVTLMDSDMGKIIDLLKKLEIAENTLVVFTSDNGPHQEGGHKVDFFDSNGKLKGHKRSLHDGGIRVPMIAWWPKTIKPGVSNHASAFWDWLPTACELGGAETPEGIDGISFAPTLLGNTNKQVRHDYLFWRWSRFRAVRMKNWKGVQTDKTLALYDLSKDIGEETDVADENPKIADRIRKIIAELE</sequence>
<dbReference type="InterPro" id="IPR000917">
    <property type="entry name" value="Sulfatase_N"/>
</dbReference>
<dbReference type="EMBL" id="UINC01116578">
    <property type="protein sequence ID" value="SVC88423.1"/>
    <property type="molecule type" value="Genomic_DNA"/>
</dbReference>
<dbReference type="Gene3D" id="3.30.1120.10">
    <property type="match status" value="1"/>
</dbReference>
<dbReference type="PANTHER" id="PTHR43751">
    <property type="entry name" value="SULFATASE"/>
    <property type="match status" value="1"/>
</dbReference>
<protein>
    <recommendedName>
        <fullName evidence="1">Sulfatase N-terminal domain-containing protein</fullName>
    </recommendedName>
</protein>
<feature type="non-terminal residue" evidence="2">
    <location>
        <position position="1"/>
    </location>
</feature>
<dbReference type="InterPro" id="IPR017850">
    <property type="entry name" value="Alkaline_phosphatase_core_sf"/>
</dbReference>
<dbReference type="InterPro" id="IPR052701">
    <property type="entry name" value="GAG_Ulvan_Degrading_Sulfatases"/>
</dbReference>
<dbReference type="Gene3D" id="3.40.720.10">
    <property type="entry name" value="Alkaline Phosphatase, subunit A"/>
    <property type="match status" value="1"/>
</dbReference>
<accession>A0A382QSH4</accession>
<name>A0A382QSH4_9ZZZZ</name>